<name>A0A3P3VTY1_9FLAO</name>
<evidence type="ECO:0000313" key="8">
    <source>
        <dbReference type="Proteomes" id="UP000275719"/>
    </source>
</evidence>
<evidence type="ECO:0000256" key="2">
    <source>
        <dbReference type="ARBA" id="ARBA00022475"/>
    </source>
</evidence>
<evidence type="ECO:0000256" key="3">
    <source>
        <dbReference type="ARBA" id="ARBA00022692"/>
    </source>
</evidence>
<dbReference type="PANTHER" id="PTHR37937:SF1">
    <property type="entry name" value="CONJUGATIVE TRANSFER: DNA TRANSPORT"/>
    <property type="match status" value="1"/>
</dbReference>
<keyword evidence="3" id="KW-0812">Transmembrane</keyword>
<dbReference type="InterPro" id="IPR027417">
    <property type="entry name" value="P-loop_NTPase"/>
</dbReference>
<dbReference type="SUPFAM" id="SSF52540">
    <property type="entry name" value="P-loop containing nucleoside triphosphate hydrolases"/>
    <property type="match status" value="1"/>
</dbReference>
<feature type="domain" description="TraD/TraG TraM recognition site" evidence="6">
    <location>
        <begin position="101"/>
        <end position="196"/>
    </location>
</feature>
<comment type="subcellular location">
    <subcellularLocation>
        <location evidence="1">Cell membrane</location>
        <topology evidence="1">Multi-pass membrane protein</topology>
    </subcellularLocation>
</comment>
<dbReference type="Pfam" id="PF12696">
    <property type="entry name" value="TraG-D_C"/>
    <property type="match status" value="1"/>
</dbReference>
<keyword evidence="4" id="KW-1133">Transmembrane helix</keyword>
<reference evidence="7 8" key="1">
    <citation type="submission" date="2018-11" db="EMBL/GenBank/DDBJ databases">
        <title>Flavobacterium sp. nov., YIM 102701-2 draft genome.</title>
        <authorList>
            <person name="Li G."/>
            <person name="Jiang Y."/>
        </authorList>
    </citation>
    <scope>NUCLEOTIDE SEQUENCE [LARGE SCALE GENOMIC DNA]</scope>
    <source>
        <strain evidence="7 8">YIM 102701-2</strain>
    </source>
</reference>
<organism evidence="7 8">
    <name type="scientific">Paenimyroides tangerinum</name>
    <dbReference type="NCBI Taxonomy" id="2488728"/>
    <lineage>
        <taxon>Bacteria</taxon>
        <taxon>Pseudomonadati</taxon>
        <taxon>Bacteroidota</taxon>
        <taxon>Flavobacteriia</taxon>
        <taxon>Flavobacteriales</taxon>
        <taxon>Flavobacteriaceae</taxon>
        <taxon>Paenimyroides</taxon>
    </lineage>
</organism>
<dbReference type="GO" id="GO:0005886">
    <property type="term" value="C:plasma membrane"/>
    <property type="evidence" value="ECO:0007669"/>
    <property type="project" value="UniProtKB-SubCell"/>
</dbReference>
<dbReference type="RefSeq" id="WP_148096371.1">
    <property type="nucleotide sequence ID" value="NZ_RQVQ01000103.1"/>
</dbReference>
<comment type="caution">
    <text evidence="7">The sequence shown here is derived from an EMBL/GenBank/DDBJ whole genome shotgun (WGS) entry which is preliminary data.</text>
</comment>
<dbReference type="AlphaFoldDB" id="A0A3P3VTY1"/>
<dbReference type="InterPro" id="IPR032689">
    <property type="entry name" value="TraG-D_C"/>
</dbReference>
<sequence>CFAMLTFIRCEWFTLSVLSNKQTAGVLSTLINSLRKIATPNFFWVFSSNDFNLNINHDSNRKIVSILNDPSKEESVTPLVASTLHTITKQMMQRDLKQSFLLIDEAPTIKLLNMARIPATMRSYNIATIYCAQDVTQGYNQYGGVNQFKEILSNLSIQIFGKANDPETAKFYEQYTELIEVDARSISKDQEGIFGTQKGVNLSKKEVRKIRQNDFMKLKEGEFVVISNGESQQMRFSYPDIQTKGIPKKNVTVEEIEYNYDTIIREAKNILS</sequence>
<keyword evidence="8" id="KW-1185">Reference proteome</keyword>
<evidence type="ECO:0000256" key="4">
    <source>
        <dbReference type="ARBA" id="ARBA00022989"/>
    </source>
</evidence>
<dbReference type="EMBL" id="RQVQ01000103">
    <property type="protein sequence ID" value="RRJ86140.1"/>
    <property type="molecule type" value="Genomic_DNA"/>
</dbReference>
<dbReference type="InterPro" id="IPR051539">
    <property type="entry name" value="T4SS-coupling_protein"/>
</dbReference>
<evidence type="ECO:0000259" key="6">
    <source>
        <dbReference type="Pfam" id="PF12696"/>
    </source>
</evidence>
<evidence type="ECO:0000256" key="5">
    <source>
        <dbReference type="ARBA" id="ARBA00023136"/>
    </source>
</evidence>
<dbReference type="OrthoDB" id="102453at2"/>
<evidence type="ECO:0000313" key="7">
    <source>
        <dbReference type="EMBL" id="RRJ86140.1"/>
    </source>
</evidence>
<dbReference type="PANTHER" id="PTHR37937">
    <property type="entry name" value="CONJUGATIVE TRANSFER: DNA TRANSPORT"/>
    <property type="match status" value="1"/>
</dbReference>
<keyword evidence="5" id="KW-0472">Membrane</keyword>
<dbReference type="Proteomes" id="UP000275719">
    <property type="component" value="Unassembled WGS sequence"/>
</dbReference>
<evidence type="ECO:0000256" key="1">
    <source>
        <dbReference type="ARBA" id="ARBA00004651"/>
    </source>
</evidence>
<dbReference type="Gene3D" id="3.40.50.300">
    <property type="entry name" value="P-loop containing nucleotide triphosphate hydrolases"/>
    <property type="match status" value="1"/>
</dbReference>
<proteinExistence type="predicted"/>
<gene>
    <name evidence="7" type="ORF">EG240_16345</name>
</gene>
<protein>
    <submittedName>
        <fullName evidence="7">Type IV secretory system conjugative DNA transfer family protein</fullName>
    </submittedName>
</protein>
<keyword evidence="2" id="KW-1003">Cell membrane</keyword>
<accession>A0A3P3VTY1</accession>
<dbReference type="CDD" id="cd01127">
    <property type="entry name" value="TrwB_TraG_TraD_VirD4"/>
    <property type="match status" value="1"/>
</dbReference>
<feature type="non-terminal residue" evidence="7">
    <location>
        <position position="1"/>
    </location>
</feature>